<dbReference type="GO" id="GO:0004488">
    <property type="term" value="F:methylenetetrahydrofolate dehydrogenase (NADP+) activity"/>
    <property type="evidence" value="ECO:0007669"/>
    <property type="project" value="InterPro"/>
</dbReference>
<dbReference type="InterPro" id="IPR020630">
    <property type="entry name" value="THF_DH/CycHdrlase_cat_dom"/>
</dbReference>
<feature type="domain" description="Tetrahydrofolate dehydrogenase/cyclohydrolase catalytic" evidence="6">
    <location>
        <begin position="9"/>
        <end position="96"/>
    </location>
</feature>
<name>A0AAV0B4B4_PHAPC</name>
<keyword evidence="4" id="KW-0560">Oxidoreductase</keyword>
<evidence type="ECO:0000313" key="7">
    <source>
        <dbReference type="EMBL" id="CAH7676930.1"/>
    </source>
</evidence>
<reference evidence="7" key="1">
    <citation type="submission" date="2022-06" db="EMBL/GenBank/DDBJ databases">
        <authorList>
            <consortium name="SYNGENTA / RWTH Aachen University"/>
        </authorList>
    </citation>
    <scope>NUCLEOTIDE SEQUENCE</scope>
</reference>
<dbReference type="AlphaFoldDB" id="A0AAV0B4B4"/>
<evidence type="ECO:0000256" key="4">
    <source>
        <dbReference type="ARBA" id="ARBA00023002"/>
    </source>
</evidence>
<keyword evidence="5" id="KW-0511">Multifunctional enzyme</keyword>
<evidence type="ECO:0000256" key="1">
    <source>
        <dbReference type="ARBA" id="ARBA00004777"/>
    </source>
</evidence>
<dbReference type="Gene3D" id="3.40.50.10860">
    <property type="entry name" value="Leucine Dehydrogenase, chain A, domain 1"/>
    <property type="match status" value="1"/>
</dbReference>
<dbReference type="SUPFAM" id="SSF53223">
    <property type="entry name" value="Aminoacid dehydrogenase-like, N-terminal domain"/>
    <property type="match status" value="1"/>
</dbReference>
<organism evidence="7 8">
    <name type="scientific">Phakopsora pachyrhizi</name>
    <name type="common">Asian soybean rust disease fungus</name>
    <dbReference type="NCBI Taxonomy" id="170000"/>
    <lineage>
        <taxon>Eukaryota</taxon>
        <taxon>Fungi</taxon>
        <taxon>Dikarya</taxon>
        <taxon>Basidiomycota</taxon>
        <taxon>Pucciniomycotina</taxon>
        <taxon>Pucciniomycetes</taxon>
        <taxon>Pucciniales</taxon>
        <taxon>Phakopsoraceae</taxon>
        <taxon>Phakopsora</taxon>
    </lineage>
</organism>
<evidence type="ECO:0000259" key="6">
    <source>
        <dbReference type="Pfam" id="PF00763"/>
    </source>
</evidence>
<sequence length="114" mass="12347">MSSSSSKLIDGTATAARIRSDVANRIKQLQSKKPSFKPSLAIIQQGDRPDSTTYVNMKRKAAEECGISFVHLILPDSATEEELSLQISRLNSDPSIYSSNYPSTGPLAMMVRGG</sequence>
<accession>A0AAV0B4B4</accession>
<dbReference type="InterPro" id="IPR000672">
    <property type="entry name" value="THF_DH/CycHdrlase"/>
</dbReference>
<comment type="pathway">
    <text evidence="1">One-carbon metabolism; tetrahydrofolate interconversion.</text>
</comment>
<dbReference type="PRINTS" id="PR00085">
    <property type="entry name" value="THFDHDRGNASE"/>
</dbReference>
<evidence type="ECO:0000256" key="3">
    <source>
        <dbReference type="ARBA" id="ARBA00022857"/>
    </source>
</evidence>
<keyword evidence="8" id="KW-1185">Reference proteome</keyword>
<dbReference type="GO" id="GO:0004477">
    <property type="term" value="F:methenyltetrahydrofolate cyclohydrolase activity"/>
    <property type="evidence" value="ECO:0007669"/>
    <property type="project" value="TreeGrafter"/>
</dbReference>
<comment type="caution">
    <text evidence="7">The sequence shown here is derived from an EMBL/GenBank/DDBJ whole genome shotgun (WGS) entry which is preliminary data.</text>
</comment>
<keyword evidence="3" id="KW-0521">NADP</keyword>
<evidence type="ECO:0000313" key="8">
    <source>
        <dbReference type="Proteomes" id="UP001153365"/>
    </source>
</evidence>
<dbReference type="EMBL" id="CALTRL010002846">
    <property type="protein sequence ID" value="CAH7676930.1"/>
    <property type="molecule type" value="Genomic_DNA"/>
</dbReference>
<dbReference type="Proteomes" id="UP001153365">
    <property type="component" value="Unassembled WGS sequence"/>
</dbReference>
<dbReference type="PANTHER" id="PTHR48099:SF5">
    <property type="entry name" value="C-1-TETRAHYDROFOLATE SYNTHASE, CYTOPLASMIC"/>
    <property type="match status" value="1"/>
</dbReference>
<keyword evidence="2" id="KW-0378">Hydrolase</keyword>
<gene>
    <name evidence="7" type="ORF">PPACK8108_LOCUS12041</name>
</gene>
<dbReference type="GO" id="GO:0005829">
    <property type="term" value="C:cytosol"/>
    <property type="evidence" value="ECO:0007669"/>
    <property type="project" value="TreeGrafter"/>
</dbReference>
<protein>
    <submittedName>
        <fullName evidence="7">Tetrahydrofolate dehydrogenase/cyclohydrolase</fullName>
    </submittedName>
</protein>
<dbReference type="GO" id="GO:0035999">
    <property type="term" value="P:tetrahydrofolate interconversion"/>
    <property type="evidence" value="ECO:0007669"/>
    <property type="project" value="TreeGrafter"/>
</dbReference>
<dbReference type="PANTHER" id="PTHR48099">
    <property type="entry name" value="C-1-TETRAHYDROFOLATE SYNTHASE, CYTOPLASMIC-RELATED"/>
    <property type="match status" value="1"/>
</dbReference>
<proteinExistence type="predicted"/>
<evidence type="ECO:0000256" key="2">
    <source>
        <dbReference type="ARBA" id="ARBA00022801"/>
    </source>
</evidence>
<evidence type="ECO:0000256" key="5">
    <source>
        <dbReference type="ARBA" id="ARBA00023268"/>
    </source>
</evidence>
<dbReference type="InterPro" id="IPR046346">
    <property type="entry name" value="Aminoacid_DH-like_N_sf"/>
</dbReference>
<dbReference type="Pfam" id="PF00763">
    <property type="entry name" value="THF_DHG_CYH"/>
    <property type="match status" value="1"/>
</dbReference>